<evidence type="ECO:0000256" key="1">
    <source>
        <dbReference type="SAM" id="Coils"/>
    </source>
</evidence>
<dbReference type="Pfam" id="PF08239">
    <property type="entry name" value="SH3_3"/>
    <property type="match status" value="1"/>
</dbReference>
<evidence type="ECO:0000313" key="3">
    <source>
        <dbReference type="EMBL" id="WFD10534.1"/>
    </source>
</evidence>
<dbReference type="InterPro" id="IPR003646">
    <property type="entry name" value="SH3-like_bac-type"/>
</dbReference>
<dbReference type="PROSITE" id="PS51781">
    <property type="entry name" value="SH3B"/>
    <property type="match status" value="1"/>
</dbReference>
<keyword evidence="4" id="KW-1185">Reference proteome</keyword>
<proteinExistence type="predicted"/>
<dbReference type="Gene3D" id="2.30.30.40">
    <property type="entry name" value="SH3 Domains"/>
    <property type="match status" value="1"/>
</dbReference>
<evidence type="ECO:0000259" key="2">
    <source>
        <dbReference type="PROSITE" id="PS51781"/>
    </source>
</evidence>
<reference evidence="3 4" key="1">
    <citation type="submission" date="2023-03" db="EMBL/GenBank/DDBJ databases">
        <title>Complete genome sequence of Tepidibacter sp. SWIR-1, isolated from a deep-sea hydrothermal vent.</title>
        <authorList>
            <person name="Li X."/>
        </authorList>
    </citation>
    <scope>NUCLEOTIDE SEQUENCE [LARGE SCALE GENOMIC DNA]</scope>
    <source>
        <strain evidence="3 4">SWIR-1</strain>
    </source>
</reference>
<accession>A0ABY8EG43</accession>
<dbReference type="RefSeq" id="WP_277732501.1">
    <property type="nucleotide sequence ID" value="NZ_CP120733.1"/>
</dbReference>
<feature type="coiled-coil region" evidence="1">
    <location>
        <begin position="162"/>
        <end position="204"/>
    </location>
</feature>
<organism evidence="3 4">
    <name type="scientific">Tepidibacter hydrothermalis</name>
    <dbReference type="NCBI Taxonomy" id="3036126"/>
    <lineage>
        <taxon>Bacteria</taxon>
        <taxon>Bacillati</taxon>
        <taxon>Bacillota</taxon>
        <taxon>Clostridia</taxon>
        <taxon>Peptostreptococcales</taxon>
        <taxon>Peptostreptococcaceae</taxon>
        <taxon>Tepidibacter</taxon>
    </lineage>
</organism>
<protein>
    <submittedName>
        <fullName evidence="3">SH3 domain-containing protein</fullName>
    </submittedName>
</protein>
<feature type="domain" description="SH3b" evidence="2">
    <location>
        <begin position="209"/>
        <end position="280"/>
    </location>
</feature>
<dbReference type="EMBL" id="CP120733">
    <property type="protein sequence ID" value="WFD10534.1"/>
    <property type="molecule type" value="Genomic_DNA"/>
</dbReference>
<gene>
    <name evidence="3" type="ORF">P4S50_00240</name>
</gene>
<keyword evidence="1" id="KW-0175">Coiled coil</keyword>
<dbReference type="Proteomes" id="UP001222800">
    <property type="component" value="Chromosome"/>
</dbReference>
<sequence>MEKKKKIFILAISIAFLVVAGTLGSYGVSTFKKTKALEQADALVSMEKYKDGIIIYENMLSKKYNKAVADKRDLAIELMESKENYKEAMELFDAGEYQKSIRFFSRISKNDKKRYGETTKTLKGIEENIFQEIRDEFEVGNQDDAIDRLNNYIKAVPTSVEAKNLKDELKFSIKEAKKNQEMKMEEAKKRAEEEEQLNEIACTAYNVEDTYQTIIAKNANLRVAPKLDADVITTIPEGSECYVMETKVENSERFWCKVQCYDSYGESRTGWVSYNTMNYKY</sequence>
<evidence type="ECO:0000313" key="4">
    <source>
        <dbReference type="Proteomes" id="UP001222800"/>
    </source>
</evidence>
<name>A0ABY8EG43_9FIRM</name>